<evidence type="ECO:0000256" key="5">
    <source>
        <dbReference type="ARBA" id="ARBA00022989"/>
    </source>
</evidence>
<organism evidence="12">
    <name type="scientific">Alexandrium monilatum</name>
    <dbReference type="NCBI Taxonomy" id="311494"/>
    <lineage>
        <taxon>Eukaryota</taxon>
        <taxon>Sar</taxon>
        <taxon>Alveolata</taxon>
        <taxon>Dinophyceae</taxon>
        <taxon>Gonyaulacales</taxon>
        <taxon>Pyrocystaceae</taxon>
        <taxon>Alexandrium</taxon>
    </lineage>
</organism>
<keyword evidence="6" id="KW-0443">Lipid metabolism</keyword>
<dbReference type="Pfam" id="PF01066">
    <property type="entry name" value="CDP-OH_P_transf"/>
    <property type="match status" value="1"/>
</dbReference>
<dbReference type="GO" id="GO:0008654">
    <property type="term" value="P:phospholipid biosynthetic process"/>
    <property type="evidence" value="ECO:0007669"/>
    <property type="project" value="UniProtKB-KW"/>
</dbReference>
<dbReference type="PANTHER" id="PTHR14269">
    <property type="entry name" value="CDP-DIACYLGLYCEROL--GLYCEROL-3-PHOSPHATE 3-PHOSPHATIDYLTRANSFERASE-RELATED"/>
    <property type="match status" value="1"/>
</dbReference>
<dbReference type="AlphaFoldDB" id="A0A7S4TAR9"/>
<gene>
    <name evidence="12" type="ORF">AMON00008_LOCUS65232</name>
</gene>
<evidence type="ECO:0000313" key="12">
    <source>
        <dbReference type="EMBL" id="CAE4669886.1"/>
    </source>
</evidence>
<keyword evidence="2" id="KW-0444">Lipid biosynthesis</keyword>
<keyword evidence="3 10" id="KW-0808">Transferase</keyword>
<dbReference type="InterPro" id="IPR050324">
    <property type="entry name" value="CDP-alcohol_PTase-I"/>
</dbReference>
<evidence type="ECO:0000256" key="10">
    <source>
        <dbReference type="RuleBase" id="RU003750"/>
    </source>
</evidence>
<dbReference type="GO" id="GO:0016020">
    <property type="term" value="C:membrane"/>
    <property type="evidence" value="ECO:0007669"/>
    <property type="project" value="UniProtKB-SubCell"/>
</dbReference>
<dbReference type="InterPro" id="IPR048254">
    <property type="entry name" value="CDP_ALCOHOL_P_TRANSF_CS"/>
</dbReference>
<feature type="transmembrane region" description="Helical" evidence="11">
    <location>
        <begin position="252"/>
        <end position="270"/>
    </location>
</feature>
<evidence type="ECO:0000256" key="3">
    <source>
        <dbReference type="ARBA" id="ARBA00022679"/>
    </source>
</evidence>
<keyword evidence="8" id="KW-0594">Phospholipid biosynthesis</keyword>
<reference evidence="12" key="1">
    <citation type="submission" date="2021-01" db="EMBL/GenBank/DDBJ databases">
        <authorList>
            <person name="Corre E."/>
            <person name="Pelletier E."/>
            <person name="Niang G."/>
            <person name="Scheremetjew M."/>
            <person name="Finn R."/>
            <person name="Kale V."/>
            <person name="Holt S."/>
            <person name="Cochrane G."/>
            <person name="Meng A."/>
            <person name="Brown T."/>
            <person name="Cohen L."/>
        </authorList>
    </citation>
    <scope>NUCLEOTIDE SEQUENCE</scope>
    <source>
        <strain evidence="12">CCMP3105</strain>
    </source>
</reference>
<feature type="transmembrane region" description="Helical" evidence="11">
    <location>
        <begin position="213"/>
        <end position="231"/>
    </location>
</feature>
<dbReference type="Gene3D" id="1.20.120.1760">
    <property type="match status" value="1"/>
</dbReference>
<evidence type="ECO:0000256" key="2">
    <source>
        <dbReference type="ARBA" id="ARBA00022516"/>
    </source>
</evidence>
<keyword evidence="7 11" id="KW-0472">Membrane</keyword>
<evidence type="ECO:0000256" key="7">
    <source>
        <dbReference type="ARBA" id="ARBA00023136"/>
    </source>
</evidence>
<dbReference type="InterPro" id="IPR043130">
    <property type="entry name" value="CDP-OH_PTrfase_TM_dom"/>
</dbReference>
<evidence type="ECO:0000256" key="9">
    <source>
        <dbReference type="ARBA" id="ARBA00023264"/>
    </source>
</evidence>
<sequence length="304" mass="33117">MAPPMLYGDLLEAVRWCIPSALTMGALLSGLSAVRCASELDFHSAIVCIMLAAVFDGLDGHVARFLGACSQIGFELDSLCDLANFGVTPALVVYFWARALPTHECHLAQCDRENSWLWAACCIYAACCAFRLARFNVAGHAAEMDRQHLEANGQRPPVKKAVLHNFRQRKMYFRGVPAPVAAAYALTPLMLHFCTGAAQGSGEPVGPWALRRRGAAGSLLLTAALMVSPLPTFSSKMLKTSRDDTHLRSRHFWSLTVKVTVGLFFSGLFWQRPFAVILGCNLLHLASIPVSVAVYCSVVSDRSD</sequence>
<dbReference type="PROSITE" id="PS00379">
    <property type="entry name" value="CDP_ALCOHOL_P_TRANSF"/>
    <property type="match status" value="1"/>
</dbReference>
<protein>
    <recommendedName>
        <fullName evidence="13">CDP-diacylglycerol--serine O-phosphatidyltransferase</fullName>
    </recommendedName>
</protein>
<dbReference type="PANTHER" id="PTHR14269:SF61">
    <property type="entry name" value="CDP-DIACYLGLYCEROL--SERINE O-PHOSPHATIDYLTRANSFERASE"/>
    <property type="match status" value="1"/>
</dbReference>
<dbReference type="InterPro" id="IPR000462">
    <property type="entry name" value="CDP-OH_P_trans"/>
</dbReference>
<evidence type="ECO:0008006" key="13">
    <source>
        <dbReference type="Google" id="ProtNLM"/>
    </source>
</evidence>
<feature type="transmembrane region" description="Helical" evidence="11">
    <location>
        <begin position="276"/>
        <end position="298"/>
    </location>
</feature>
<keyword evidence="9" id="KW-1208">Phospholipid metabolism</keyword>
<dbReference type="GO" id="GO:0016780">
    <property type="term" value="F:phosphotransferase activity, for other substituted phosphate groups"/>
    <property type="evidence" value="ECO:0007669"/>
    <property type="project" value="InterPro"/>
</dbReference>
<evidence type="ECO:0000256" key="6">
    <source>
        <dbReference type="ARBA" id="ARBA00023098"/>
    </source>
</evidence>
<evidence type="ECO:0000256" key="11">
    <source>
        <dbReference type="SAM" id="Phobius"/>
    </source>
</evidence>
<comment type="similarity">
    <text evidence="10">Belongs to the CDP-alcohol phosphatidyltransferase class-I family.</text>
</comment>
<name>A0A7S4TAR9_9DINO</name>
<accession>A0A7S4TAR9</accession>
<comment type="subcellular location">
    <subcellularLocation>
        <location evidence="1">Membrane</location>
        <topology evidence="1">Multi-pass membrane protein</topology>
    </subcellularLocation>
</comment>
<evidence type="ECO:0000256" key="8">
    <source>
        <dbReference type="ARBA" id="ARBA00023209"/>
    </source>
</evidence>
<proteinExistence type="inferred from homology"/>
<feature type="transmembrane region" description="Helical" evidence="11">
    <location>
        <begin position="172"/>
        <end position="193"/>
    </location>
</feature>
<keyword evidence="5 11" id="KW-1133">Transmembrane helix</keyword>
<dbReference type="EMBL" id="HBNR01090832">
    <property type="protein sequence ID" value="CAE4669886.1"/>
    <property type="molecule type" value="Transcribed_RNA"/>
</dbReference>
<evidence type="ECO:0000256" key="4">
    <source>
        <dbReference type="ARBA" id="ARBA00022692"/>
    </source>
</evidence>
<evidence type="ECO:0000256" key="1">
    <source>
        <dbReference type="ARBA" id="ARBA00004141"/>
    </source>
</evidence>
<keyword evidence="4 11" id="KW-0812">Transmembrane</keyword>